<name>A0ABQ9GJ14_9NEOP</name>
<protein>
    <submittedName>
        <fullName evidence="2">Uncharacterized protein</fullName>
    </submittedName>
</protein>
<organism evidence="2 3">
    <name type="scientific">Dryococelus australis</name>
    <dbReference type="NCBI Taxonomy" id="614101"/>
    <lineage>
        <taxon>Eukaryota</taxon>
        <taxon>Metazoa</taxon>
        <taxon>Ecdysozoa</taxon>
        <taxon>Arthropoda</taxon>
        <taxon>Hexapoda</taxon>
        <taxon>Insecta</taxon>
        <taxon>Pterygota</taxon>
        <taxon>Neoptera</taxon>
        <taxon>Polyneoptera</taxon>
        <taxon>Phasmatodea</taxon>
        <taxon>Verophasmatodea</taxon>
        <taxon>Anareolatae</taxon>
        <taxon>Phasmatidae</taxon>
        <taxon>Eurycanthinae</taxon>
        <taxon>Dryococelus</taxon>
    </lineage>
</organism>
<keyword evidence="1" id="KW-0472">Membrane</keyword>
<dbReference type="EMBL" id="JARBHB010000012">
    <property type="protein sequence ID" value="KAJ8872005.1"/>
    <property type="molecule type" value="Genomic_DNA"/>
</dbReference>
<comment type="caution">
    <text evidence="2">The sequence shown here is derived from an EMBL/GenBank/DDBJ whole genome shotgun (WGS) entry which is preliminary data.</text>
</comment>
<dbReference type="Gene3D" id="1.20.140.150">
    <property type="match status" value="1"/>
</dbReference>
<feature type="transmembrane region" description="Helical" evidence="1">
    <location>
        <begin position="85"/>
        <end position="108"/>
    </location>
</feature>
<keyword evidence="1" id="KW-0812">Transmembrane</keyword>
<keyword evidence="3" id="KW-1185">Reference proteome</keyword>
<evidence type="ECO:0000313" key="3">
    <source>
        <dbReference type="Proteomes" id="UP001159363"/>
    </source>
</evidence>
<dbReference type="Proteomes" id="UP001159363">
    <property type="component" value="Chromosome 11"/>
</dbReference>
<keyword evidence="1" id="KW-1133">Transmembrane helix</keyword>
<evidence type="ECO:0000256" key="1">
    <source>
        <dbReference type="SAM" id="Phobius"/>
    </source>
</evidence>
<reference evidence="2 3" key="1">
    <citation type="submission" date="2023-02" db="EMBL/GenBank/DDBJ databases">
        <title>LHISI_Scaffold_Assembly.</title>
        <authorList>
            <person name="Stuart O.P."/>
            <person name="Cleave R."/>
            <person name="Magrath M.J.L."/>
            <person name="Mikheyev A.S."/>
        </authorList>
    </citation>
    <scope>NUCLEOTIDE SEQUENCE [LARGE SCALE GENOMIC DNA]</scope>
    <source>
        <strain evidence="2">Daus_M_001</strain>
        <tissue evidence="2">Leg muscle</tissue>
    </source>
</reference>
<accession>A0ABQ9GJ14</accession>
<evidence type="ECO:0000313" key="2">
    <source>
        <dbReference type="EMBL" id="KAJ8872005.1"/>
    </source>
</evidence>
<sequence length="133" mass="15014">MCVPDHIPSVRHACAKPHSLCVTCVCQTTFRLCDSHIISKLRSLPFYKLRVASVLAVIQVVISSVDYERKNLPFVFPAGASHRWGYSIILAWLVFILLLFSGFAFMLFSRKRKGSRAPTEEMAMVDEPTIIGR</sequence>
<feature type="transmembrane region" description="Helical" evidence="1">
    <location>
        <begin position="47"/>
        <end position="65"/>
    </location>
</feature>
<gene>
    <name evidence="2" type="ORF">PR048_028345</name>
</gene>
<proteinExistence type="predicted"/>